<evidence type="ECO:0000313" key="2">
    <source>
        <dbReference type="EMBL" id="CAA6817001.1"/>
    </source>
</evidence>
<accession>A0A6S6T1N1</accession>
<dbReference type="SUPFAM" id="SSF46626">
    <property type="entry name" value="Cytochrome c"/>
    <property type="match status" value="1"/>
</dbReference>
<gene>
    <name evidence="2" type="ORF">HELGO_WM46877</name>
</gene>
<feature type="region of interest" description="Disordered" evidence="1">
    <location>
        <begin position="1"/>
        <end position="34"/>
    </location>
</feature>
<organism evidence="2">
    <name type="scientific">uncultured Thiotrichaceae bacterium</name>
    <dbReference type="NCBI Taxonomy" id="298394"/>
    <lineage>
        <taxon>Bacteria</taxon>
        <taxon>Pseudomonadati</taxon>
        <taxon>Pseudomonadota</taxon>
        <taxon>Gammaproteobacteria</taxon>
        <taxon>Thiotrichales</taxon>
        <taxon>Thiotrichaceae</taxon>
        <taxon>environmental samples</taxon>
    </lineage>
</organism>
<name>A0A6S6T1N1_9GAMM</name>
<sequence length="94" mass="10491">MEADTGSKSTQAEVSTRQTAVSIDSHPGKSLHDSSCISCHDSAVYTREDRKIGDFPKLLAQVKRCDANLGSRLFDEEIAQVAEYLNQAYYQYDK</sequence>
<dbReference type="EMBL" id="CACVAV010000270">
    <property type="protein sequence ID" value="CAA6817001.1"/>
    <property type="molecule type" value="Genomic_DNA"/>
</dbReference>
<proteinExistence type="predicted"/>
<dbReference type="GO" id="GO:0009055">
    <property type="term" value="F:electron transfer activity"/>
    <property type="evidence" value="ECO:0007669"/>
    <property type="project" value="InterPro"/>
</dbReference>
<feature type="compositionally biased region" description="Polar residues" evidence="1">
    <location>
        <begin position="1"/>
        <end position="22"/>
    </location>
</feature>
<evidence type="ECO:0008006" key="3">
    <source>
        <dbReference type="Google" id="ProtNLM"/>
    </source>
</evidence>
<reference evidence="2" key="1">
    <citation type="submission" date="2020-01" db="EMBL/GenBank/DDBJ databases">
        <authorList>
            <person name="Meier V. D."/>
            <person name="Meier V D."/>
        </authorList>
    </citation>
    <scope>NUCLEOTIDE SEQUENCE</scope>
    <source>
        <strain evidence="2">HLG_WM_MAG_08</strain>
    </source>
</reference>
<dbReference type="AlphaFoldDB" id="A0A6S6T1N1"/>
<evidence type="ECO:0000256" key="1">
    <source>
        <dbReference type="SAM" id="MobiDB-lite"/>
    </source>
</evidence>
<protein>
    <recommendedName>
        <fullName evidence="3">Cytochrome c domain-containing protein</fullName>
    </recommendedName>
</protein>
<dbReference type="InterPro" id="IPR036909">
    <property type="entry name" value="Cyt_c-like_dom_sf"/>
</dbReference>
<dbReference type="GO" id="GO:0020037">
    <property type="term" value="F:heme binding"/>
    <property type="evidence" value="ECO:0007669"/>
    <property type="project" value="InterPro"/>
</dbReference>